<dbReference type="AlphaFoldDB" id="A0A2A5CBJ1"/>
<dbReference type="PANTHER" id="PTHR40940:SF1">
    <property type="entry name" value="PROTEIN BATD"/>
    <property type="match status" value="1"/>
</dbReference>
<evidence type="ECO:0000313" key="4">
    <source>
        <dbReference type="Proteomes" id="UP000228987"/>
    </source>
</evidence>
<keyword evidence="1" id="KW-1133">Transmembrane helix</keyword>
<name>A0A2A5CBJ1_9GAMM</name>
<accession>A0A2A5CBJ1</accession>
<evidence type="ECO:0000259" key="2">
    <source>
        <dbReference type="Pfam" id="PF25607"/>
    </source>
</evidence>
<feature type="domain" description="DUF7939" evidence="2">
    <location>
        <begin position="388"/>
        <end position="472"/>
    </location>
</feature>
<feature type="transmembrane region" description="Helical" evidence="1">
    <location>
        <begin position="335"/>
        <end position="358"/>
    </location>
</feature>
<dbReference type="PANTHER" id="PTHR40940">
    <property type="entry name" value="PROTEIN BATD-RELATED"/>
    <property type="match status" value="1"/>
</dbReference>
<keyword evidence="1" id="KW-0812">Transmembrane</keyword>
<comment type="caution">
    <text evidence="3">The sequence shown here is derived from an EMBL/GenBank/DDBJ whole genome shotgun (WGS) entry which is preliminary data.</text>
</comment>
<dbReference type="Proteomes" id="UP000228987">
    <property type="component" value="Unassembled WGS sequence"/>
</dbReference>
<dbReference type="EMBL" id="NVWI01000006">
    <property type="protein sequence ID" value="PCJ41197.1"/>
    <property type="molecule type" value="Genomic_DNA"/>
</dbReference>
<protein>
    <recommendedName>
        <fullName evidence="2">DUF7939 domain-containing protein</fullName>
    </recommendedName>
</protein>
<evidence type="ECO:0000313" key="3">
    <source>
        <dbReference type="EMBL" id="PCJ41197.1"/>
    </source>
</evidence>
<dbReference type="InterPro" id="IPR025738">
    <property type="entry name" value="BatD"/>
</dbReference>
<evidence type="ECO:0000256" key="1">
    <source>
        <dbReference type="SAM" id="Phobius"/>
    </source>
</evidence>
<proteinExistence type="predicted"/>
<sequence length="491" mass="56460">MVKHDLVLHFYRVALVYFITFSSTIWAQTETENFLTENEGVIENSTTENNDVFLQTTVNKDQVYVQEALIYSIKLYYTLAFERGASFSRLEMSDAAYNKLGDDLNYTETINGILYTVNESRFVVFPQGSGEFTIDPMRFRAFTQTRATRNNPNLQTTAQRQTIELFSQAHQITVLPVPGSFPSPNWLPSSNVTISESWSRPLEDMRIGDSVVRTIQLDAEGIFASMLVNLNFTSDSRLRYYPAEAQQIDITENAGVRSGHTQNITLVATEAGKFTLPAVEIPWWNTLTDRLEYASLPSQDFDILTVDGQHLEQESSLLKNSGSTSNFWSSINLNLLLFIGVLLLIFTLFLAPTLLLLWRKLKKIFTQLLLHKDREKHTRVNKLPSINNSFQHLKQSCEQKNIKTTAEYFLNWGQAYFQNTALYNINKLDAEFNQQALRPLLKNLQICLYSEDNNKTFDFESFLQIVNTLHKNRKLQQGRATPYKLPPLYRN</sequence>
<dbReference type="Pfam" id="PF25607">
    <property type="entry name" value="DUF7939"/>
    <property type="match status" value="1"/>
</dbReference>
<gene>
    <name evidence="3" type="ORF">COA71_09145</name>
</gene>
<dbReference type="InterPro" id="IPR057699">
    <property type="entry name" value="DUF7939"/>
</dbReference>
<reference evidence="4" key="1">
    <citation type="submission" date="2017-08" db="EMBL/GenBank/DDBJ databases">
        <title>A dynamic microbial community with high functional redundancy inhabits the cold, oxic subseafloor aquifer.</title>
        <authorList>
            <person name="Tully B.J."/>
            <person name="Wheat C.G."/>
            <person name="Glazer B.T."/>
            <person name="Huber J.A."/>
        </authorList>
    </citation>
    <scope>NUCLEOTIDE SEQUENCE [LARGE SCALE GENOMIC DNA]</scope>
</reference>
<keyword evidence="1" id="KW-0472">Membrane</keyword>
<organism evidence="3 4">
    <name type="scientific">SAR86 cluster bacterium</name>
    <dbReference type="NCBI Taxonomy" id="2030880"/>
    <lineage>
        <taxon>Bacteria</taxon>
        <taxon>Pseudomonadati</taxon>
        <taxon>Pseudomonadota</taxon>
        <taxon>Gammaproteobacteria</taxon>
        <taxon>SAR86 cluster</taxon>
    </lineage>
</organism>